<reference evidence="5 6" key="1">
    <citation type="journal article" date="2018" name="bioRxiv">
        <title>Evidence of independent acquisition and adaption of ultra-small bacteria to human hosts across the highly diverse yet reduced genomes of the phylum Saccharibacteria.</title>
        <authorList>
            <person name="McLean J.S."/>
            <person name="Bor B."/>
            <person name="To T.T."/>
            <person name="Liu Q."/>
            <person name="Kearns K.A."/>
            <person name="Solden L.M."/>
            <person name="Wrighton K.C."/>
            <person name="He X."/>
            <person name="Shi W."/>
        </authorList>
    </citation>
    <scope>NUCLEOTIDE SEQUENCE [LARGE SCALE GENOMIC DNA]</scope>
    <source>
        <strain evidence="5 6">TM7_KMM_G3_1_HOT_351</strain>
    </source>
</reference>
<dbReference type="PANTHER" id="PTHR45896">
    <property type="entry name" value="N-ALPHA-ACETYLTRANSFERASE 30"/>
    <property type="match status" value="1"/>
</dbReference>
<keyword evidence="1 5" id="KW-0808">Transferase</keyword>
<organism evidence="5 6">
    <name type="scientific">Candidatus Nanosyncoccus nanoralicus</name>
    <dbReference type="NCBI Taxonomy" id="2171996"/>
    <lineage>
        <taxon>Bacteria</taxon>
        <taxon>Candidatus Saccharimonadota</taxon>
        <taxon>Candidatus Nanosyncoccalia</taxon>
        <taxon>Candidatus Nanosyncoccales</taxon>
        <taxon>Candidatus Nanosyncoccaceae</taxon>
        <taxon>Candidatus Nanosyncoccus</taxon>
    </lineage>
</organism>
<evidence type="ECO:0000256" key="3">
    <source>
        <dbReference type="ARBA" id="ARBA00024025"/>
    </source>
</evidence>
<evidence type="ECO:0000256" key="1">
    <source>
        <dbReference type="ARBA" id="ARBA00022679"/>
    </source>
</evidence>
<dbReference type="GO" id="GO:0016746">
    <property type="term" value="F:acyltransferase activity"/>
    <property type="evidence" value="ECO:0007669"/>
    <property type="project" value="UniProtKB-KW"/>
</dbReference>
<dbReference type="CDD" id="cd04301">
    <property type="entry name" value="NAT_SF"/>
    <property type="match status" value="1"/>
</dbReference>
<gene>
    <name evidence="5" type="primary">ypeA_2</name>
    <name evidence="5" type="ORF">G3KMM_00225</name>
</gene>
<sequence>MNDIYIRPMSIEDYDDIYNLWTLTKGMGLNNLDDTKTGINIFLQRNPNTCFVAISHNEIIGTIISGHDGRRGYIYHTAVSEKFRKKGVGQKLVTSSLTALKNEGINKVALVVFSNNNLGNLFWEKLGFKKREDLIYRDKVINEMEKITI</sequence>
<dbReference type="EMBL" id="PRLL01000004">
    <property type="protein sequence ID" value="RYC73768.1"/>
    <property type="molecule type" value="Genomic_DNA"/>
</dbReference>
<dbReference type="Pfam" id="PF00583">
    <property type="entry name" value="Acetyltransf_1"/>
    <property type="match status" value="1"/>
</dbReference>
<dbReference type="Proteomes" id="UP001191004">
    <property type="component" value="Unassembled WGS sequence"/>
</dbReference>
<comment type="caution">
    <text evidence="5">The sequence shown here is derived from an EMBL/GenBank/DDBJ whole genome shotgun (WGS) entry which is preliminary data.</text>
</comment>
<dbReference type="InterPro" id="IPR016181">
    <property type="entry name" value="Acyl_CoA_acyltransferase"/>
</dbReference>
<dbReference type="InterPro" id="IPR000182">
    <property type="entry name" value="GNAT_dom"/>
</dbReference>
<dbReference type="EC" id="2.3.1.-" evidence="5"/>
<evidence type="ECO:0000313" key="5">
    <source>
        <dbReference type="EMBL" id="RYC73768.1"/>
    </source>
</evidence>
<dbReference type="SUPFAM" id="SSF55729">
    <property type="entry name" value="Acyl-CoA N-acyltransferases (Nat)"/>
    <property type="match status" value="1"/>
</dbReference>
<protein>
    <submittedName>
        <fullName evidence="5">Acetyltransferase YpeA</fullName>
        <ecNumber evidence="5">2.3.1.-</ecNumber>
    </submittedName>
</protein>
<keyword evidence="6" id="KW-1185">Reference proteome</keyword>
<dbReference type="InterPro" id="IPR044542">
    <property type="entry name" value="NAA30-like"/>
</dbReference>
<comment type="similarity">
    <text evidence="3">Belongs to the acetyltransferase family. MAK3 subfamily.</text>
</comment>
<accession>A0ABY0FK95</accession>
<name>A0ABY0FK95_9BACT</name>
<keyword evidence="2 5" id="KW-0012">Acyltransferase</keyword>
<dbReference type="PIRSF" id="PIRSF037663">
    <property type="entry name" value="Acetyltransf_GNAT_prd"/>
    <property type="match status" value="1"/>
</dbReference>
<proteinExistence type="inferred from homology"/>
<dbReference type="PROSITE" id="PS51186">
    <property type="entry name" value="GNAT"/>
    <property type="match status" value="1"/>
</dbReference>
<evidence type="ECO:0000256" key="2">
    <source>
        <dbReference type="ARBA" id="ARBA00023315"/>
    </source>
</evidence>
<evidence type="ECO:0000313" key="6">
    <source>
        <dbReference type="Proteomes" id="UP001191004"/>
    </source>
</evidence>
<dbReference type="PANTHER" id="PTHR45896:SF1">
    <property type="entry name" value="N-ALPHA-ACETYLTRANSFERASE 30"/>
    <property type="match status" value="1"/>
</dbReference>
<dbReference type="Gene3D" id="3.40.630.30">
    <property type="match status" value="1"/>
</dbReference>
<evidence type="ECO:0000259" key="4">
    <source>
        <dbReference type="PROSITE" id="PS51186"/>
    </source>
</evidence>
<reference evidence="5 6" key="2">
    <citation type="journal article" date="2020" name="Cell Rep.">
        <title>Acquisition and Adaptation of Ultra-small Parasitic Reduced Genome Bacteria to Mammalian Hosts.</title>
        <authorList>
            <person name="McLean J.S."/>
            <person name="Bor B."/>
            <person name="Kerns K.A."/>
            <person name="Liu Q."/>
            <person name="To T.T."/>
            <person name="Solden L."/>
            <person name="Hendrickson E.L."/>
            <person name="Wrighton K."/>
            <person name="Shi W."/>
            <person name="He X."/>
        </authorList>
    </citation>
    <scope>NUCLEOTIDE SEQUENCE [LARGE SCALE GENOMIC DNA]</scope>
    <source>
        <strain evidence="5 6">TM7_KMM_G3_1_HOT_351</strain>
    </source>
</reference>
<dbReference type="InterPro" id="IPR017255">
    <property type="entry name" value="AcTrfase_GNAT_prd"/>
</dbReference>
<feature type="domain" description="N-acetyltransferase" evidence="4">
    <location>
        <begin position="4"/>
        <end position="149"/>
    </location>
</feature>